<dbReference type="InterPro" id="IPR002052">
    <property type="entry name" value="DNA_methylase_N6_adenine_CS"/>
</dbReference>
<evidence type="ECO:0000256" key="1">
    <source>
        <dbReference type="ARBA" id="ARBA00022603"/>
    </source>
</evidence>
<dbReference type="CDD" id="cd02440">
    <property type="entry name" value="AdoMet_MTases"/>
    <property type="match status" value="1"/>
</dbReference>
<sequence length="369" mass="42509">MAVPNQIPEGIKDLILHKPICVEIGKDIRLLKANTDFELAIASLENGHQIMITGNYSNGLGLLKELQEHLSKKLPNKTFLEQRAYRNAFRTLSNLILIEIKNHQLHAKKAPIIGWFEKLYPNTKNFVLPFPQVQGLNSAWQWYLNGVTVPVLRNKLHPYYGTYFPTRFDHLILFDNWLKRYEGPKKTAIDIGVGSGVLAFQMIKHGFQKVFGTDTNPNAIVGLKEFMGTTKLSRKLELDFGHLFGRFEKQTELIVFNPPWIPESHELESIDQAIYYDQNLFPDFFKNAKERLLPDGKLLVIFSNLAQITHVTEIHPIAEELANGKRFKLEKCLKRAVKAASDKTKRDQNWRENEAVELWVLTHNDLKTL</sequence>
<keyword evidence="5" id="KW-1185">Reference proteome</keyword>
<keyword evidence="1 4" id="KW-0489">Methyltransferase</keyword>
<organism evidence="4 5">
    <name type="scientific">Putridiphycobacter roseus</name>
    <dbReference type="NCBI Taxonomy" id="2219161"/>
    <lineage>
        <taxon>Bacteria</taxon>
        <taxon>Pseudomonadati</taxon>
        <taxon>Bacteroidota</taxon>
        <taxon>Flavobacteriia</taxon>
        <taxon>Flavobacteriales</taxon>
        <taxon>Crocinitomicaceae</taxon>
        <taxon>Putridiphycobacter</taxon>
    </lineage>
</organism>
<dbReference type="InterPro" id="IPR029063">
    <property type="entry name" value="SAM-dependent_MTases_sf"/>
</dbReference>
<keyword evidence="4" id="KW-0808">Transferase</keyword>
<name>A0A2W1MZW8_9FLAO</name>
<dbReference type="GO" id="GO:0008170">
    <property type="term" value="F:N-methyltransferase activity"/>
    <property type="evidence" value="ECO:0007669"/>
    <property type="project" value="UniProtKB-ARBA"/>
</dbReference>
<dbReference type="InterPro" id="IPR007848">
    <property type="entry name" value="Small_mtfrase_dom"/>
</dbReference>
<gene>
    <name evidence="4" type="ORF">DNU06_03945</name>
</gene>
<dbReference type="PROSITE" id="PS00092">
    <property type="entry name" value="N6_MTASE"/>
    <property type="match status" value="1"/>
</dbReference>
<dbReference type="AlphaFoldDB" id="A0A2W1MZW8"/>
<feature type="domain" description="Methyltransferase small" evidence="3">
    <location>
        <begin position="184"/>
        <end position="328"/>
    </location>
</feature>
<dbReference type="Pfam" id="PF05175">
    <property type="entry name" value="MTS"/>
    <property type="match status" value="1"/>
</dbReference>
<evidence type="ECO:0000256" key="2">
    <source>
        <dbReference type="ARBA" id="ARBA00022691"/>
    </source>
</evidence>
<dbReference type="GO" id="GO:0008757">
    <property type="term" value="F:S-adenosylmethionine-dependent methyltransferase activity"/>
    <property type="evidence" value="ECO:0007669"/>
    <property type="project" value="UniProtKB-ARBA"/>
</dbReference>
<protein>
    <submittedName>
        <fullName evidence="4">Methyltransferase type 11</fullName>
    </submittedName>
</protein>
<comment type="caution">
    <text evidence="4">The sequence shown here is derived from an EMBL/GenBank/DDBJ whole genome shotgun (WGS) entry which is preliminary data.</text>
</comment>
<dbReference type="EMBL" id="QKSB01000002">
    <property type="protein sequence ID" value="PZE17779.1"/>
    <property type="molecule type" value="Genomic_DNA"/>
</dbReference>
<evidence type="ECO:0000259" key="3">
    <source>
        <dbReference type="Pfam" id="PF05175"/>
    </source>
</evidence>
<dbReference type="RefSeq" id="WP_111061930.1">
    <property type="nucleotide sequence ID" value="NZ_JBHUCU010000002.1"/>
</dbReference>
<accession>A0A2W1MZW8</accession>
<dbReference type="Proteomes" id="UP000249248">
    <property type="component" value="Unassembled WGS sequence"/>
</dbReference>
<proteinExistence type="predicted"/>
<dbReference type="OrthoDB" id="267914at2"/>
<keyword evidence="2" id="KW-0949">S-adenosyl-L-methionine</keyword>
<dbReference type="GO" id="GO:0003676">
    <property type="term" value="F:nucleic acid binding"/>
    <property type="evidence" value="ECO:0007669"/>
    <property type="project" value="InterPro"/>
</dbReference>
<dbReference type="GO" id="GO:0032259">
    <property type="term" value="P:methylation"/>
    <property type="evidence" value="ECO:0007669"/>
    <property type="project" value="UniProtKB-KW"/>
</dbReference>
<evidence type="ECO:0000313" key="4">
    <source>
        <dbReference type="EMBL" id="PZE17779.1"/>
    </source>
</evidence>
<dbReference type="Gene3D" id="3.40.50.150">
    <property type="entry name" value="Vaccinia Virus protein VP39"/>
    <property type="match status" value="1"/>
</dbReference>
<evidence type="ECO:0000313" key="5">
    <source>
        <dbReference type="Proteomes" id="UP000249248"/>
    </source>
</evidence>
<reference evidence="4 5" key="1">
    <citation type="submission" date="2018-06" db="EMBL/GenBank/DDBJ databases">
        <title>The draft genome sequence of Crocinitomix sp. SM1701.</title>
        <authorList>
            <person name="Zhang X."/>
        </authorList>
    </citation>
    <scope>NUCLEOTIDE SEQUENCE [LARGE SCALE GENOMIC DNA]</scope>
    <source>
        <strain evidence="4 5">SM1701</strain>
    </source>
</reference>
<dbReference type="SUPFAM" id="SSF53335">
    <property type="entry name" value="S-adenosyl-L-methionine-dependent methyltransferases"/>
    <property type="match status" value="1"/>
</dbReference>